<dbReference type="EMBL" id="SSTE01011259">
    <property type="protein sequence ID" value="KAA0051491.1"/>
    <property type="molecule type" value="Genomic_DNA"/>
</dbReference>
<reference evidence="1 2" key="1">
    <citation type="submission" date="2019-08" db="EMBL/GenBank/DDBJ databases">
        <title>Draft genome sequences of two oriental melons (Cucumis melo L. var makuwa).</title>
        <authorList>
            <person name="Kwon S.-Y."/>
        </authorList>
    </citation>
    <scope>NUCLEOTIDE SEQUENCE [LARGE SCALE GENOMIC DNA]</scope>
    <source>
        <strain evidence="2">cv. SW 3</strain>
        <tissue evidence="1">Leaf</tissue>
    </source>
</reference>
<proteinExistence type="predicted"/>
<comment type="caution">
    <text evidence="1">The sequence shown here is derived from an EMBL/GenBank/DDBJ whole genome shotgun (WGS) entry which is preliminary data.</text>
</comment>
<evidence type="ECO:0000313" key="1">
    <source>
        <dbReference type="EMBL" id="KAA0051491.1"/>
    </source>
</evidence>
<gene>
    <name evidence="1" type="ORF">E6C27_scaffold174G00100</name>
</gene>
<dbReference type="Proteomes" id="UP000321393">
    <property type="component" value="Unassembled WGS sequence"/>
</dbReference>
<dbReference type="OrthoDB" id="8048545at2759"/>
<accession>A0A5A7UD67</accession>
<evidence type="ECO:0000313" key="2">
    <source>
        <dbReference type="Proteomes" id="UP000321393"/>
    </source>
</evidence>
<sequence length="189" mass="21300">MKTINVVVNDNEQKYKRTDDDDDLAPKATMVIELAVVDAPTVNTSVNSFNDSSKSTQKEVMVDVSEIIPSSHVRRNHPSSSIIGDPSSGITTKKKDKIDYAKMIVDICYTSSIEPTSANEAFKDEFLINVMQEELLQFKRNNVWTLVPKSEGANIIGTKLIFKNKTDEKGHVIRNKTLLVVQGYHRWKE</sequence>
<name>A0A5A7UD67_CUCMM</name>
<organism evidence="1 2">
    <name type="scientific">Cucumis melo var. makuwa</name>
    <name type="common">Oriental melon</name>
    <dbReference type="NCBI Taxonomy" id="1194695"/>
    <lineage>
        <taxon>Eukaryota</taxon>
        <taxon>Viridiplantae</taxon>
        <taxon>Streptophyta</taxon>
        <taxon>Embryophyta</taxon>
        <taxon>Tracheophyta</taxon>
        <taxon>Spermatophyta</taxon>
        <taxon>Magnoliopsida</taxon>
        <taxon>eudicotyledons</taxon>
        <taxon>Gunneridae</taxon>
        <taxon>Pentapetalae</taxon>
        <taxon>rosids</taxon>
        <taxon>fabids</taxon>
        <taxon>Cucurbitales</taxon>
        <taxon>Cucurbitaceae</taxon>
        <taxon>Benincaseae</taxon>
        <taxon>Cucumis</taxon>
    </lineage>
</organism>
<protein>
    <submittedName>
        <fullName evidence="1">Mitochondrial protein</fullName>
    </submittedName>
</protein>
<dbReference type="AlphaFoldDB" id="A0A5A7UD67"/>